<dbReference type="SUPFAM" id="SSF53448">
    <property type="entry name" value="Nucleotide-diphospho-sugar transferases"/>
    <property type="match status" value="1"/>
</dbReference>
<dbReference type="InterPro" id="IPR039528">
    <property type="entry name" value="DPM1-like"/>
</dbReference>
<dbReference type="AlphaFoldDB" id="A0A4U0SIA6"/>
<dbReference type="GO" id="GO:0004582">
    <property type="term" value="F:dolichyl-phosphate beta-D-mannosyltransferase activity"/>
    <property type="evidence" value="ECO:0007669"/>
    <property type="project" value="InterPro"/>
</dbReference>
<dbReference type="Pfam" id="PF00535">
    <property type="entry name" value="Glycos_transf_2"/>
    <property type="match status" value="1"/>
</dbReference>
<dbReference type="Gene3D" id="3.90.550.10">
    <property type="entry name" value="Spore Coat Polysaccharide Biosynthesis Protein SpsA, Chain A"/>
    <property type="match status" value="1"/>
</dbReference>
<name>A0A4U0SIA6_9ACTN</name>
<dbReference type="RefSeq" id="WP_136725893.1">
    <property type="nucleotide sequence ID" value="NZ_SUMC01000023.1"/>
</dbReference>
<feature type="domain" description="Glycosyltransferase 2-like" evidence="4">
    <location>
        <begin position="17"/>
        <end position="177"/>
    </location>
</feature>
<protein>
    <submittedName>
        <fullName evidence="5">Polyprenol monophosphomannose synthase</fullName>
    </submittedName>
</protein>
<sequence length="255" mass="28104">MNDGGQRTFGPLGRVLVIIPTYNEAENIRPIVARVRSAVPEAHILIADDNSPDGTGKIGDELASGDESVRVLHRQGKEGLGAAYLAGFRWGIENGYGVLVEMDADGSHQPEELPRLLTALKSADVVLGSRWIPGGRVVNWPKYREFISRGGSTYSRLLLDVPIRDVTGGYRAFRKETLLGLGMDEVASQGYCFQVDLAWRAVKAGFHVVEVPITFVERERGDSKMSQNIVFEAFWRVGAWGVGSRVNRISGRRHN</sequence>
<evidence type="ECO:0000313" key="5">
    <source>
        <dbReference type="EMBL" id="TKA09286.1"/>
    </source>
</evidence>
<dbReference type="GO" id="GO:0016020">
    <property type="term" value="C:membrane"/>
    <property type="evidence" value="ECO:0007669"/>
    <property type="project" value="GOC"/>
</dbReference>
<evidence type="ECO:0000256" key="3">
    <source>
        <dbReference type="ARBA" id="ARBA00022679"/>
    </source>
</evidence>
<evidence type="ECO:0000256" key="2">
    <source>
        <dbReference type="ARBA" id="ARBA00022676"/>
    </source>
</evidence>
<dbReference type="InterPro" id="IPR001173">
    <property type="entry name" value="Glyco_trans_2-like"/>
</dbReference>
<dbReference type="OrthoDB" id="9810303at2"/>
<keyword evidence="2" id="KW-0328">Glycosyltransferase</keyword>
<organism evidence="5 6">
    <name type="scientific">Actinacidiphila oryziradicis</name>
    <dbReference type="NCBI Taxonomy" id="2571141"/>
    <lineage>
        <taxon>Bacteria</taxon>
        <taxon>Bacillati</taxon>
        <taxon>Actinomycetota</taxon>
        <taxon>Actinomycetes</taxon>
        <taxon>Kitasatosporales</taxon>
        <taxon>Streptomycetaceae</taxon>
        <taxon>Actinacidiphila</taxon>
    </lineage>
</organism>
<dbReference type="PANTHER" id="PTHR43398">
    <property type="entry name" value="DOLICHOL-PHOSPHATE MANNOSYLTRANSFERASE SUBUNIT 1"/>
    <property type="match status" value="1"/>
</dbReference>
<dbReference type="FunFam" id="3.90.550.10:FF:000122">
    <property type="entry name" value="Dolichol-phosphate mannosyltransferase subunit 1"/>
    <property type="match status" value="1"/>
</dbReference>
<dbReference type="InterPro" id="IPR029044">
    <property type="entry name" value="Nucleotide-diphossugar_trans"/>
</dbReference>
<dbReference type="PANTHER" id="PTHR43398:SF1">
    <property type="entry name" value="DOLICHOL-PHOSPHATE MANNOSYLTRANSFERASE SUBUNIT 1"/>
    <property type="match status" value="1"/>
</dbReference>
<comment type="caution">
    <text evidence="5">The sequence shown here is derived from an EMBL/GenBank/DDBJ whole genome shotgun (WGS) entry which is preliminary data.</text>
</comment>
<dbReference type="EMBL" id="SUMC01000023">
    <property type="protein sequence ID" value="TKA09286.1"/>
    <property type="molecule type" value="Genomic_DNA"/>
</dbReference>
<proteinExistence type="inferred from homology"/>
<dbReference type="GO" id="GO:0009247">
    <property type="term" value="P:glycolipid biosynthetic process"/>
    <property type="evidence" value="ECO:0007669"/>
    <property type="project" value="TreeGrafter"/>
</dbReference>
<keyword evidence="6" id="KW-1185">Reference proteome</keyword>
<gene>
    <name evidence="5" type="ORF">FCI23_23345</name>
</gene>
<accession>A0A4U0SIA6</accession>
<evidence type="ECO:0000256" key="1">
    <source>
        <dbReference type="ARBA" id="ARBA00006739"/>
    </source>
</evidence>
<reference evidence="5 6" key="1">
    <citation type="submission" date="2019-04" db="EMBL/GenBank/DDBJ databases">
        <title>Streptomyces oryziradicis sp. nov., a novel actinomycete isolated from rhizosphere soil of rice (Oryza sativa L.).</title>
        <authorList>
            <person name="Li C."/>
        </authorList>
    </citation>
    <scope>NUCLEOTIDE SEQUENCE [LARGE SCALE GENOMIC DNA]</scope>
    <source>
        <strain evidence="5 6">NEAU-C40</strain>
    </source>
</reference>
<dbReference type="CDD" id="cd06442">
    <property type="entry name" value="DPM1_like"/>
    <property type="match status" value="1"/>
</dbReference>
<evidence type="ECO:0000259" key="4">
    <source>
        <dbReference type="Pfam" id="PF00535"/>
    </source>
</evidence>
<dbReference type="Proteomes" id="UP000305778">
    <property type="component" value="Unassembled WGS sequence"/>
</dbReference>
<comment type="similarity">
    <text evidence="1">Belongs to the glycosyltransferase 2 family.</text>
</comment>
<keyword evidence="3" id="KW-0808">Transferase</keyword>
<evidence type="ECO:0000313" key="6">
    <source>
        <dbReference type="Proteomes" id="UP000305778"/>
    </source>
</evidence>